<evidence type="ECO:0000256" key="11">
    <source>
        <dbReference type="RuleBase" id="RU003983"/>
    </source>
</evidence>
<evidence type="ECO:0000256" key="10">
    <source>
        <dbReference type="ARBA" id="ARBA00023136"/>
    </source>
</evidence>
<keyword evidence="2" id="KW-1003">Cell membrane</keyword>
<dbReference type="GO" id="GO:0005886">
    <property type="term" value="C:plasma membrane"/>
    <property type="evidence" value="ECO:0007669"/>
    <property type="project" value="UniProtKB-SubCell"/>
</dbReference>
<comment type="similarity">
    <text evidence="11">Belongs to the peptidase M48 family.</text>
</comment>
<dbReference type="Proteomes" id="UP000601108">
    <property type="component" value="Unassembled WGS sequence"/>
</dbReference>
<keyword evidence="8 13" id="KW-1133">Transmembrane helix</keyword>
<dbReference type="AlphaFoldDB" id="A0A918JXV3"/>
<evidence type="ECO:0000256" key="3">
    <source>
        <dbReference type="ARBA" id="ARBA00022670"/>
    </source>
</evidence>
<dbReference type="PANTHER" id="PTHR43221:SF1">
    <property type="entry name" value="PROTEASE HTPX"/>
    <property type="match status" value="1"/>
</dbReference>
<keyword evidence="9 11" id="KW-0482">Metalloprotease</keyword>
<dbReference type="Gene3D" id="3.30.2010.10">
    <property type="entry name" value="Metalloproteases ('zincins'), catalytic domain"/>
    <property type="match status" value="1"/>
</dbReference>
<evidence type="ECO:0000256" key="6">
    <source>
        <dbReference type="ARBA" id="ARBA00022801"/>
    </source>
</evidence>
<comment type="caution">
    <text evidence="15">The sequence shown here is derived from an EMBL/GenBank/DDBJ whole genome shotgun (WGS) entry which is preliminary data.</text>
</comment>
<feature type="region of interest" description="Disordered" evidence="12">
    <location>
        <begin position="255"/>
        <end position="289"/>
    </location>
</feature>
<gene>
    <name evidence="15" type="ORF">GCM10007384_31750</name>
</gene>
<evidence type="ECO:0000256" key="7">
    <source>
        <dbReference type="ARBA" id="ARBA00022833"/>
    </source>
</evidence>
<evidence type="ECO:0000313" key="15">
    <source>
        <dbReference type="EMBL" id="GGX28129.1"/>
    </source>
</evidence>
<keyword evidence="6 11" id="KW-0378">Hydrolase</keyword>
<dbReference type="Pfam" id="PF01435">
    <property type="entry name" value="Peptidase_M48"/>
    <property type="match status" value="2"/>
</dbReference>
<evidence type="ECO:0000256" key="2">
    <source>
        <dbReference type="ARBA" id="ARBA00022475"/>
    </source>
</evidence>
<dbReference type="GO" id="GO:0046872">
    <property type="term" value="F:metal ion binding"/>
    <property type="evidence" value="ECO:0007669"/>
    <property type="project" value="UniProtKB-KW"/>
</dbReference>
<keyword evidence="10 13" id="KW-0472">Membrane</keyword>
<keyword evidence="4 13" id="KW-0812">Transmembrane</keyword>
<keyword evidence="7 11" id="KW-0862">Zinc</keyword>
<evidence type="ECO:0000313" key="16">
    <source>
        <dbReference type="Proteomes" id="UP000601108"/>
    </source>
</evidence>
<name>A0A918JXV3_9FLAO</name>
<comment type="subcellular location">
    <subcellularLocation>
        <location evidence="1">Cell membrane</location>
        <topology evidence="1">Multi-pass membrane protein</topology>
    </subcellularLocation>
</comment>
<evidence type="ECO:0000256" key="8">
    <source>
        <dbReference type="ARBA" id="ARBA00022989"/>
    </source>
</evidence>
<evidence type="ECO:0000256" key="1">
    <source>
        <dbReference type="ARBA" id="ARBA00004651"/>
    </source>
</evidence>
<dbReference type="GO" id="GO:0006508">
    <property type="term" value="P:proteolysis"/>
    <property type="evidence" value="ECO:0007669"/>
    <property type="project" value="UniProtKB-KW"/>
</dbReference>
<feature type="domain" description="Peptidase M48" evidence="14">
    <location>
        <begin position="155"/>
        <end position="232"/>
    </location>
</feature>
<proteinExistence type="inferred from homology"/>
<evidence type="ECO:0000256" key="5">
    <source>
        <dbReference type="ARBA" id="ARBA00022723"/>
    </source>
</evidence>
<protein>
    <recommendedName>
        <fullName evidence="14">Peptidase M48 domain-containing protein</fullName>
    </recommendedName>
</protein>
<dbReference type="RefSeq" id="WP_051316746.1">
    <property type="nucleotide sequence ID" value="NZ_BMWS01000025.1"/>
</dbReference>
<feature type="compositionally biased region" description="Basic and acidic residues" evidence="12">
    <location>
        <begin position="258"/>
        <end position="283"/>
    </location>
</feature>
<dbReference type="InterPro" id="IPR001915">
    <property type="entry name" value="Peptidase_M48"/>
</dbReference>
<dbReference type="EMBL" id="BMWS01000025">
    <property type="protein sequence ID" value="GGX28129.1"/>
    <property type="molecule type" value="Genomic_DNA"/>
</dbReference>
<keyword evidence="5" id="KW-0479">Metal-binding</keyword>
<reference evidence="15 16" key="1">
    <citation type="journal article" date="2014" name="Int. J. Syst. Evol. Microbiol.">
        <title>Complete genome sequence of Corynebacterium casei LMG S-19264T (=DSM 44701T), isolated from a smear-ripened cheese.</title>
        <authorList>
            <consortium name="US DOE Joint Genome Institute (JGI-PGF)"/>
            <person name="Walter F."/>
            <person name="Albersmeier A."/>
            <person name="Kalinowski J."/>
            <person name="Ruckert C."/>
        </authorList>
    </citation>
    <scope>NUCLEOTIDE SEQUENCE [LARGE SCALE GENOMIC DNA]</scope>
    <source>
        <strain evidence="15 16">KCTC 12285</strain>
    </source>
</reference>
<dbReference type="CDD" id="cd07325">
    <property type="entry name" value="M48_Ste24p_like"/>
    <property type="match status" value="1"/>
</dbReference>
<feature type="transmembrane region" description="Helical" evidence="13">
    <location>
        <begin position="36"/>
        <end position="53"/>
    </location>
</feature>
<feature type="transmembrane region" description="Helical" evidence="13">
    <location>
        <begin position="12"/>
        <end position="30"/>
    </location>
</feature>
<keyword evidence="16" id="KW-1185">Reference proteome</keyword>
<evidence type="ECO:0000256" key="9">
    <source>
        <dbReference type="ARBA" id="ARBA00023049"/>
    </source>
</evidence>
<keyword evidence="3 11" id="KW-0645">Protease</keyword>
<dbReference type="PANTHER" id="PTHR43221">
    <property type="entry name" value="PROTEASE HTPX"/>
    <property type="match status" value="1"/>
</dbReference>
<accession>A0A918JXV3</accession>
<feature type="domain" description="Peptidase M48" evidence="14">
    <location>
        <begin position="66"/>
        <end position="149"/>
    </location>
</feature>
<organism evidence="15 16">
    <name type="scientific">Aquimarina muelleri</name>
    <dbReference type="NCBI Taxonomy" id="279356"/>
    <lineage>
        <taxon>Bacteria</taxon>
        <taxon>Pseudomonadati</taxon>
        <taxon>Bacteroidota</taxon>
        <taxon>Flavobacteriia</taxon>
        <taxon>Flavobacteriales</taxon>
        <taxon>Flavobacteriaceae</taxon>
        <taxon>Aquimarina</taxon>
    </lineage>
</organism>
<evidence type="ECO:0000256" key="12">
    <source>
        <dbReference type="SAM" id="MobiDB-lite"/>
    </source>
</evidence>
<evidence type="ECO:0000259" key="14">
    <source>
        <dbReference type="Pfam" id="PF01435"/>
    </source>
</evidence>
<comment type="cofactor">
    <cofactor evidence="11">
        <name>Zn(2+)</name>
        <dbReference type="ChEBI" id="CHEBI:29105"/>
    </cofactor>
    <text evidence="11">Binds 1 zinc ion per subunit.</text>
</comment>
<dbReference type="GO" id="GO:0004222">
    <property type="term" value="F:metalloendopeptidase activity"/>
    <property type="evidence" value="ECO:0007669"/>
    <property type="project" value="InterPro"/>
</dbReference>
<evidence type="ECO:0000256" key="13">
    <source>
        <dbReference type="SAM" id="Phobius"/>
    </source>
</evidence>
<sequence length="289" mass="33381">MKKIEIHKKEKLYYNLMIITSVLLCIPGILFLPYMLLIGLFVFLSTGLFIGYIKGSGVHVNKDQFPDLYTIVIEQCKILSIKKVPEVYIVESGGLLNAMATKFVGANYLIIYSDLYEVIMDGRKDIVEFIIAHELCHVKRNHVYKKMYVFPSLIIPFLHLAYSRACEYTCDRVGYELSPKGAIDGIKLLASGKRLYTKMDTRVYAKQLEVTDSFWVWLSEKLSTHPHLSKRITPEMQRASFNSFRYSDTKKTLPNTTAKDDINNTPDFKKNKEGDTLKKEDNQRFMPNF</sequence>
<evidence type="ECO:0000256" key="4">
    <source>
        <dbReference type="ARBA" id="ARBA00022692"/>
    </source>
</evidence>
<dbReference type="InterPro" id="IPR050083">
    <property type="entry name" value="HtpX_protease"/>
</dbReference>